<organism evidence="3 4">
    <name type="scientific">Anaerostipes hadrus</name>
    <dbReference type="NCBI Taxonomy" id="649756"/>
    <lineage>
        <taxon>Bacteria</taxon>
        <taxon>Bacillati</taxon>
        <taxon>Bacillota</taxon>
        <taxon>Clostridia</taxon>
        <taxon>Lachnospirales</taxon>
        <taxon>Lachnospiraceae</taxon>
        <taxon>Anaerostipes</taxon>
    </lineage>
</organism>
<dbReference type="Gene3D" id="1.10.260.40">
    <property type="entry name" value="lambda repressor-like DNA-binding domains"/>
    <property type="match status" value="1"/>
</dbReference>
<dbReference type="AlphaFoldDB" id="A0AAQ3JJ58"/>
<dbReference type="GO" id="GO:0003700">
    <property type="term" value="F:DNA-binding transcription factor activity"/>
    <property type="evidence" value="ECO:0007669"/>
    <property type="project" value="TreeGrafter"/>
</dbReference>
<dbReference type="CDD" id="cd00093">
    <property type="entry name" value="HTH_XRE"/>
    <property type="match status" value="1"/>
</dbReference>
<dbReference type="EMBL" id="CP132968">
    <property type="protein sequence ID" value="WMD16856.1"/>
    <property type="molecule type" value="Genomic_DNA"/>
</dbReference>
<reference evidence="3" key="1">
    <citation type="submission" date="2023-08" db="EMBL/GenBank/DDBJ databases">
        <title>Complete Genome Sequences of butyrate producing Anaerostipes hadrus strains BA1 and GIF7 isolated from the terminal ileum of a healthy lean male.</title>
        <authorList>
            <person name="Low A."/>
            <person name="Sheludchenko M."/>
            <person name="Cheng H.E."/>
            <person name="Koh X.Q."/>
            <person name="Lee J."/>
        </authorList>
    </citation>
    <scope>NUCLEOTIDE SEQUENCE</scope>
    <source>
        <strain evidence="3">BA1</strain>
    </source>
</reference>
<proteinExistence type="predicted"/>
<dbReference type="InterPro" id="IPR010982">
    <property type="entry name" value="Lambda_DNA-bd_dom_sf"/>
</dbReference>
<gene>
    <name evidence="3" type="ORF">RBI15_01790</name>
</gene>
<dbReference type="PROSITE" id="PS50943">
    <property type="entry name" value="HTH_CROC1"/>
    <property type="match status" value="1"/>
</dbReference>
<dbReference type="RefSeq" id="WP_306857261.1">
    <property type="nucleotide sequence ID" value="NZ_CP132968.1"/>
</dbReference>
<evidence type="ECO:0000313" key="3">
    <source>
        <dbReference type="EMBL" id="WMD16856.1"/>
    </source>
</evidence>
<dbReference type="Pfam" id="PF01381">
    <property type="entry name" value="HTH_3"/>
    <property type="match status" value="1"/>
</dbReference>
<dbReference type="PANTHER" id="PTHR46797:SF1">
    <property type="entry name" value="METHYLPHOSPHONATE SYNTHASE"/>
    <property type="match status" value="1"/>
</dbReference>
<accession>A0AAQ3JJ58</accession>
<evidence type="ECO:0000313" key="4">
    <source>
        <dbReference type="Proteomes" id="UP001243496"/>
    </source>
</evidence>
<evidence type="ECO:0000256" key="1">
    <source>
        <dbReference type="ARBA" id="ARBA00023125"/>
    </source>
</evidence>
<sequence length="115" mass="13011">MKIDLKELGKRIKLTRKGQDLTQEMLAEKAGVSQHYIYEIEAGRKAMSIHSFASLTSALDVSADYLLFGDGQRIFDVDTPAHHNNQLMEIAAELNPSQRDHVLEILEVMVPYIKN</sequence>
<dbReference type="GO" id="GO:0003677">
    <property type="term" value="F:DNA binding"/>
    <property type="evidence" value="ECO:0007669"/>
    <property type="project" value="UniProtKB-KW"/>
</dbReference>
<dbReference type="InterPro" id="IPR050807">
    <property type="entry name" value="TransReg_Diox_bact_type"/>
</dbReference>
<dbReference type="SUPFAM" id="SSF47413">
    <property type="entry name" value="lambda repressor-like DNA-binding domains"/>
    <property type="match status" value="1"/>
</dbReference>
<feature type="domain" description="HTH cro/C1-type" evidence="2">
    <location>
        <begin position="12"/>
        <end position="66"/>
    </location>
</feature>
<dbReference type="GeneID" id="92740098"/>
<dbReference type="PANTHER" id="PTHR46797">
    <property type="entry name" value="HTH-TYPE TRANSCRIPTIONAL REGULATOR"/>
    <property type="match status" value="1"/>
</dbReference>
<evidence type="ECO:0000259" key="2">
    <source>
        <dbReference type="PROSITE" id="PS50943"/>
    </source>
</evidence>
<name>A0AAQ3JJ58_ANAHA</name>
<keyword evidence="1" id="KW-0238">DNA-binding</keyword>
<dbReference type="Proteomes" id="UP001243496">
    <property type="component" value="Chromosome"/>
</dbReference>
<dbReference type="SMART" id="SM00530">
    <property type="entry name" value="HTH_XRE"/>
    <property type="match status" value="1"/>
</dbReference>
<dbReference type="InterPro" id="IPR001387">
    <property type="entry name" value="Cro/C1-type_HTH"/>
</dbReference>
<dbReference type="GO" id="GO:0005829">
    <property type="term" value="C:cytosol"/>
    <property type="evidence" value="ECO:0007669"/>
    <property type="project" value="TreeGrafter"/>
</dbReference>
<protein>
    <submittedName>
        <fullName evidence="3">Helix-turn-helix transcriptional regulator</fullName>
    </submittedName>
</protein>